<reference evidence="3" key="1">
    <citation type="submission" date="2019-07" db="EMBL/GenBank/DDBJ databases">
        <authorList>
            <person name="Dittberner H."/>
        </authorList>
    </citation>
    <scope>NUCLEOTIDE SEQUENCE [LARGE SCALE GENOMIC DNA]</scope>
</reference>
<accession>A0A565B148</accession>
<sequence length="228" mass="26813">MGIQKRSRDSSKKEKNQDRILKVFVKILQKKEDQLQSLVMSRKILEHRIKTQHKNHEEQLSLLKNEIKTLEMIRMVEIANFNLLLGMKKRDDSICKSKLEHTQDELDDFKAWFELLTRNTNKETCNSGDADDCKSLEFKIRKLKLNFENLAFGKRSDVSAWSQFKDMESGFTDKLRRKDEEIKKLKSSNNEKDKIIARLMAEMEDNGSKKKAGLLKPLRRSPRLNNDV</sequence>
<dbReference type="EMBL" id="CABITT030000002">
    <property type="protein sequence ID" value="VVA95391.1"/>
    <property type="molecule type" value="Genomic_DNA"/>
</dbReference>
<organism evidence="3 4">
    <name type="scientific">Arabis nemorensis</name>
    <dbReference type="NCBI Taxonomy" id="586526"/>
    <lineage>
        <taxon>Eukaryota</taxon>
        <taxon>Viridiplantae</taxon>
        <taxon>Streptophyta</taxon>
        <taxon>Embryophyta</taxon>
        <taxon>Tracheophyta</taxon>
        <taxon>Spermatophyta</taxon>
        <taxon>Magnoliopsida</taxon>
        <taxon>eudicotyledons</taxon>
        <taxon>Gunneridae</taxon>
        <taxon>Pentapetalae</taxon>
        <taxon>rosids</taxon>
        <taxon>malvids</taxon>
        <taxon>Brassicales</taxon>
        <taxon>Brassicaceae</taxon>
        <taxon>Arabideae</taxon>
        <taxon>Arabis</taxon>
    </lineage>
</organism>
<evidence type="ECO:0000256" key="2">
    <source>
        <dbReference type="SAM" id="MobiDB-lite"/>
    </source>
</evidence>
<keyword evidence="1" id="KW-0175">Coiled coil</keyword>
<gene>
    <name evidence="3" type="ORF">ANE_LOCUS5836</name>
</gene>
<dbReference type="OrthoDB" id="1108866at2759"/>
<proteinExistence type="predicted"/>
<evidence type="ECO:0000313" key="4">
    <source>
        <dbReference type="Proteomes" id="UP000489600"/>
    </source>
</evidence>
<feature type="region of interest" description="Disordered" evidence="2">
    <location>
        <begin position="207"/>
        <end position="228"/>
    </location>
</feature>
<keyword evidence="4" id="KW-1185">Reference proteome</keyword>
<comment type="caution">
    <text evidence="3">The sequence shown here is derived from an EMBL/GenBank/DDBJ whole genome shotgun (WGS) entry which is preliminary data.</text>
</comment>
<dbReference type="PANTHER" id="PTHR35992:SF1">
    <property type="entry name" value="CYTOMATRIX PROTEIN-LIKE PROTEIN"/>
    <property type="match status" value="1"/>
</dbReference>
<feature type="coiled-coil region" evidence="1">
    <location>
        <begin position="28"/>
        <end position="73"/>
    </location>
</feature>
<feature type="compositionally biased region" description="Basic residues" evidence="2">
    <location>
        <begin position="209"/>
        <end position="222"/>
    </location>
</feature>
<evidence type="ECO:0000256" key="1">
    <source>
        <dbReference type="SAM" id="Coils"/>
    </source>
</evidence>
<dbReference type="PANTHER" id="PTHR35992">
    <property type="entry name" value="CYTOMATRIX PROTEIN-LIKE PROTEIN"/>
    <property type="match status" value="1"/>
</dbReference>
<dbReference type="Proteomes" id="UP000489600">
    <property type="component" value="Unassembled WGS sequence"/>
</dbReference>
<evidence type="ECO:0000313" key="3">
    <source>
        <dbReference type="EMBL" id="VVA95391.1"/>
    </source>
</evidence>
<protein>
    <submittedName>
        <fullName evidence="3">Uncharacterized protein</fullName>
    </submittedName>
</protein>
<dbReference type="AlphaFoldDB" id="A0A565B148"/>
<name>A0A565B148_9BRAS</name>